<evidence type="ECO:0000256" key="10">
    <source>
        <dbReference type="ARBA" id="ARBA00048721"/>
    </source>
</evidence>
<dbReference type="NCBIfam" id="TIGR00482">
    <property type="entry name" value="nicotinate (nicotinamide) nucleotide adenylyltransferase"/>
    <property type="match status" value="1"/>
</dbReference>
<dbReference type="InterPro" id="IPR005248">
    <property type="entry name" value="NadD/NMNAT"/>
</dbReference>
<keyword evidence="4 11" id="KW-0662">Pyridine nucleotide biosynthesis</keyword>
<reference evidence="13 14" key="1">
    <citation type="submission" date="2020-04" db="EMBL/GenBank/DDBJ databases">
        <title>Massilia sp. nov., a cold adapted bacteria isolated from Arctic soil.</title>
        <authorList>
            <person name="Son J."/>
            <person name="Ka J.-O."/>
        </authorList>
    </citation>
    <scope>NUCLEOTIDE SEQUENCE [LARGE SCALE GENOMIC DNA]</scope>
    <source>
        <strain evidence="13 14">ML15P13</strain>
    </source>
</reference>
<keyword evidence="8 11" id="KW-0067">ATP-binding</keyword>
<accession>A0A7Y2NZ93</accession>
<sequence length="253" mass="27154">MALRLASGTGQSRGCAVQRLPRAPGLAGAVTCCVALLGGSFDPVHHGHVAMAALFAELLEPDELRILPARPWQKSALHASDAQRIAMLELAFGGQPFAGSRTSVTIDLQEIERGSATYTVDTLRGLRAELGAAASIVFLMGADQLQKLDTWRDWHELFALCNLGVAARPGYDLDQDKLPPAVAQELSQRLATPAEVRTAPYGKVCLAKTLAVDISATQVRNALRMGMKTGADISARLPSQVLDYIQQHNLYKS</sequence>
<dbReference type="GO" id="GO:0004515">
    <property type="term" value="F:nicotinate-nucleotide adenylyltransferase activity"/>
    <property type="evidence" value="ECO:0007669"/>
    <property type="project" value="UniProtKB-UniRule"/>
</dbReference>
<dbReference type="GO" id="GO:0005524">
    <property type="term" value="F:ATP binding"/>
    <property type="evidence" value="ECO:0007669"/>
    <property type="project" value="UniProtKB-KW"/>
</dbReference>
<keyword evidence="9 11" id="KW-0520">NAD</keyword>
<dbReference type="Gene3D" id="3.40.50.620">
    <property type="entry name" value="HUPs"/>
    <property type="match status" value="1"/>
</dbReference>
<dbReference type="SUPFAM" id="SSF52374">
    <property type="entry name" value="Nucleotidylyl transferase"/>
    <property type="match status" value="1"/>
</dbReference>
<evidence type="ECO:0000256" key="6">
    <source>
        <dbReference type="ARBA" id="ARBA00022695"/>
    </source>
</evidence>
<evidence type="ECO:0000256" key="5">
    <source>
        <dbReference type="ARBA" id="ARBA00022679"/>
    </source>
</evidence>
<evidence type="ECO:0000256" key="8">
    <source>
        <dbReference type="ARBA" id="ARBA00022840"/>
    </source>
</evidence>
<comment type="function">
    <text evidence="1 11">Catalyzes the reversible adenylation of nicotinate mononucleotide (NaMN) to nicotinic acid adenine dinucleotide (NaAD).</text>
</comment>
<dbReference type="EC" id="2.7.7.18" evidence="11"/>
<dbReference type="UniPathway" id="UPA00253">
    <property type="reaction ID" value="UER00332"/>
</dbReference>
<organism evidence="13 14">
    <name type="scientific">Telluria aromaticivorans</name>
    <dbReference type="NCBI Taxonomy" id="2725995"/>
    <lineage>
        <taxon>Bacteria</taxon>
        <taxon>Pseudomonadati</taxon>
        <taxon>Pseudomonadota</taxon>
        <taxon>Betaproteobacteria</taxon>
        <taxon>Burkholderiales</taxon>
        <taxon>Oxalobacteraceae</taxon>
        <taxon>Telluria group</taxon>
        <taxon>Telluria</taxon>
    </lineage>
</organism>
<keyword evidence="6 11" id="KW-0548">Nucleotidyltransferase</keyword>
<keyword evidence="7 11" id="KW-0547">Nucleotide-binding</keyword>
<dbReference type="NCBIfam" id="NF005410">
    <property type="entry name" value="PRK06973.1"/>
    <property type="match status" value="1"/>
</dbReference>
<dbReference type="HAMAP" id="MF_00244">
    <property type="entry name" value="NaMN_adenylyltr"/>
    <property type="match status" value="1"/>
</dbReference>
<evidence type="ECO:0000256" key="9">
    <source>
        <dbReference type="ARBA" id="ARBA00023027"/>
    </source>
</evidence>
<evidence type="ECO:0000313" key="13">
    <source>
        <dbReference type="EMBL" id="NNG22903.1"/>
    </source>
</evidence>
<evidence type="ECO:0000256" key="2">
    <source>
        <dbReference type="ARBA" id="ARBA00005019"/>
    </source>
</evidence>
<gene>
    <name evidence="11" type="primary">nadD</name>
    <name evidence="13" type="ORF">HGB41_07795</name>
</gene>
<dbReference type="EMBL" id="JABAIV010000002">
    <property type="protein sequence ID" value="NNG22903.1"/>
    <property type="molecule type" value="Genomic_DNA"/>
</dbReference>
<dbReference type="InterPro" id="IPR004821">
    <property type="entry name" value="Cyt_trans-like"/>
</dbReference>
<protein>
    <recommendedName>
        <fullName evidence="11">Probable nicotinate-nucleotide adenylyltransferase</fullName>
        <ecNumber evidence="11">2.7.7.18</ecNumber>
    </recommendedName>
    <alternativeName>
        <fullName evidence="11">Deamido-NAD(+) diphosphorylase</fullName>
    </alternativeName>
    <alternativeName>
        <fullName evidence="11">Deamido-NAD(+) pyrophosphorylase</fullName>
    </alternativeName>
    <alternativeName>
        <fullName evidence="11">Nicotinate mononucleotide adenylyltransferase</fullName>
        <shortName evidence="11">NaMN adenylyltransferase</shortName>
    </alternativeName>
</protein>
<comment type="similarity">
    <text evidence="3 11">Belongs to the NadD family.</text>
</comment>
<keyword evidence="5 11" id="KW-0808">Transferase</keyword>
<dbReference type="PANTHER" id="PTHR39321">
    <property type="entry name" value="NICOTINATE-NUCLEOTIDE ADENYLYLTRANSFERASE-RELATED"/>
    <property type="match status" value="1"/>
</dbReference>
<comment type="pathway">
    <text evidence="2 11">Cofactor biosynthesis; NAD(+) biosynthesis; deamido-NAD(+) from nicotinate D-ribonucleotide: step 1/1.</text>
</comment>
<keyword evidence="14" id="KW-1185">Reference proteome</keyword>
<evidence type="ECO:0000256" key="7">
    <source>
        <dbReference type="ARBA" id="ARBA00022741"/>
    </source>
</evidence>
<dbReference type="CDD" id="cd02165">
    <property type="entry name" value="NMNAT"/>
    <property type="match status" value="1"/>
</dbReference>
<evidence type="ECO:0000256" key="1">
    <source>
        <dbReference type="ARBA" id="ARBA00002324"/>
    </source>
</evidence>
<evidence type="ECO:0000256" key="11">
    <source>
        <dbReference type="HAMAP-Rule" id="MF_00244"/>
    </source>
</evidence>
<evidence type="ECO:0000313" key="14">
    <source>
        <dbReference type="Proteomes" id="UP000533905"/>
    </source>
</evidence>
<dbReference type="Proteomes" id="UP000533905">
    <property type="component" value="Unassembled WGS sequence"/>
</dbReference>
<evidence type="ECO:0000256" key="3">
    <source>
        <dbReference type="ARBA" id="ARBA00009014"/>
    </source>
</evidence>
<dbReference type="Pfam" id="PF01467">
    <property type="entry name" value="CTP_transf_like"/>
    <property type="match status" value="1"/>
</dbReference>
<evidence type="ECO:0000259" key="12">
    <source>
        <dbReference type="Pfam" id="PF01467"/>
    </source>
</evidence>
<comment type="caution">
    <text evidence="13">The sequence shown here is derived from an EMBL/GenBank/DDBJ whole genome shotgun (WGS) entry which is preliminary data.</text>
</comment>
<feature type="domain" description="Cytidyltransferase-like" evidence="12">
    <location>
        <begin position="36"/>
        <end position="221"/>
    </location>
</feature>
<dbReference type="GO" id="GO:0009435">
    <property type="term" value="P:NAD+ biosynthetic process"/>
    <property type="evidence" value="ECO:0007669"/>
    <property type="project" value="UniProtKB-UniRule"/>
</dbReference>
<dbReference type="InterPro" id="IPR014729">
    <property type="entry name" value="Rossmann-like_a/b/a_fold"/>
</dbReference>
<proteinExistence type="inferred from homology"/>
<dbReference type="AlphaFoldDB" id="A0A7Y2NZ93"/>
<comment type="catalytic activity">
    <reaction evidence="10 11">
        <text>nicotinate beta-D-ribonucleotide + ATP + H(+) = deamido-NAD(+) + diphosphate</text>
        <dbReference type="Rhea" id="RHEA:22860"/>
        <dbReference type="ChEBI" id="CHEBI:15378"/>
        <dbReference type="ChEBI" id="CHEBI:30616"/>
        <dbReference type="ChEBI" id="CHEBI:33019"/>
        <dbReference type="ChEBI" id="CHEBI:57502"/>
        <dbReference type="ChEBI" id="CHEBI:58437"/>
        <dbReference type="EC" id="2.7.7.18"/>
    </reaction>
</comment>
<dbReference type="PANTHER" id="PTHR39321:SF3">
    <property type="entry name" value="PHOSPHOPANTETHEINE ADENYLYLTRANSFERASE"/>
    <property type="match status" value="1"/>
</dbReference>
<evidence type="ECO:0000256" key="4">
    <source>
        <dbReference type="ARBA" id="ARBA00022642"/>
    </source>
</evidence>
<name>A0A7Y2NZ93_9BURK</name>